<accession>A0A4S4L6K3</accession>
<feature type="compositionally biased region" description="Polar residues" evidence="3">
    <location>
        <begin position="221"/>
        <end position="233"/>
    </location>
</feature>
<dbReference type="GO" id="GO:0005085">
    <property type="term" value="F:guanyl-nucleotide exchange factor activity"/>
    <property type="evidence" value="ECO:0007669"/>
    <property type="project" value="UniProtKB-KW"/>
</dbReference>
<evidence type="ECO:0000256" key="2">
    <source>
        <dbReference type="PROSITE-ProRule" id="PRU00168"/>
    </source>
</evidence>
<proteinExistence type="predicted"/>
<feature type="compositionally biased region" description="Polar residues" evidence="3">
    <location>
        <begin position="332"/>
        <end position="354"/>
    </location>
</feature>
<dbReference type="InterPro" id="IPR008937">
    <property type="entry name" value="Ras-like_GEF"/>
</dbReference>
<keyword evidence="7" id="KW-1185">Reference proteome</keyword>
<dbReference type="InterPro" id="IPR000651">
    <property type="entry name" value="Ras-like_Gua-exchang_fac_N"/>
</dbReference>
<feature type="domain" description="N-terminal Ras-GEF" evidence="5">
    <location>
        <begin position="588"/>
        <end position="713"/>
    </location>
</feature>
<feature type="compositionally biased region" description="Polar residues" evidence="3">
    <location>
        <begin position="424"/>
        <end position="434"/>
    </location>
</feature>
<evidence type="ECO:0000256" key="3">
    <source>
        <dbReference type="SAM" id="MobiDB-lite"/>
    </source>
</evidence>
<evidence type="ECO:0000313" key="6">
    <source>
        <dbReference type="EMBL" id="THH06581.1"/>
    </source>
</evidence>
<feature type="compositionally biased region" description="Low complexity" evidence="3">
    <location>
        <begin position="1307"/>
        <end position="1323"/>
    </location>
</feature>
<sequence length="1684" mass="183769">MLAPESDSVLPQEPASQLHLPVTTIVDAEDAFPDFSDPNLFSGAGAANDRSPVLTSDAASETLSELSSNVSLAASPISSASASSGNKFLLPLPTPSSNMSQSSFALSEVSVGGGDGGLDGLSPEIAAADISISADGSFVETTSGIAARELKRRYDQHLGVNKDMRSPYTITAIINQHGKQVYRLGLRSQVQDPMPTPELEMPPSVASGSVSHSSQRKRRSPMSSVFKSSSAQRAQEDVKSPSPSARSSSAPRKLRKPRSIPDLTSTAGGYFGDAIVTQAPSTGRAHSHSVTGADMPRPIVQTIGVVEAPARPSGDVFSSVMGWVGVPASPLTSSGMTPSSHSLLTPSDTPSQSPLDVYSQHSKETIEQPFGRNVSFDSPFRNSAIFLPSVIREMQSFESARTARADTQTKSPVESPQRPDSLDSLASTKSTLTESSASDSVSEANSAALHAVPRAVPAPESCMYTRYPTAVFDVIQNYRGLPMFDTLSAASRQPTIKMSLSAVDGAIPHDDPRFVIWGDVGVNDNMNDVEKTSLHESASTRSRPHSHSFSTHSRKRSLRGKPQGMPEVREPSPEVRGEDSRSSDLDGARRVLMAATIERWIAQLTSQFDYDELLIFFLTYRTYIGALDLCHLLICRFHWALEEPTTSHEVMVKQIVRVRTFVAMRYWLLTFFRVDFLPNRELCLLFANWLNALWRDPIVDKYNDARKVAKDCKDAHSRERKSSKDSERKGKVMQSIDKILGDLSNGVNFAATLRKVSAAQHEEEDSDVDLDFNPEESSLFSDAAGIQGFASFANQLGPGDNSNISKPDQSVTTSSQRSTSRILLQQPLHLTILQHARAIQPGTHLPLAETQSALPMHHSALSRVVVNTIGRLGRWKRVLSSRSPSTPLTPCGDVSAFDLELNATGDLFTVRGGVEQFFKMIDPPPNSPINPETRELPQVRVSTSSDNSANGSSPSSPFLTPTPSPQNTEPTNRTPLAAHTDLRPESPASISNVDGSQSQVLVAEPISPVHRTLYRVRSTDRTESVHSGSSGSLRSLETMSYLGNPITIPQHQSFPDVVSIDDLDYLSDNSSSDSGPARPPGLRPTRRLPNRRDFEFVHRSVDSVSSMGIISRASVAMSEHVDSARSSPRGGLGNLQQWQVNALINDLSDDGRDPGDADAALRRLEGQINHQQQRHKEAKVDGWVRTIQERMAAGDFGGDGHSSDGEGDGYESEDDYGTESRPLDSLGHEEDVTISLPRSSMDSSSNRSSYVQSKVFGRGEAVTPTPRQTSHPINSPLPQHSSVHATEGKPKIDEAVPEEILLSRLPSNSSISGGQSADSLSSSQRKGQSAYALTKQPAVPVSHRSFILHYRSETLAQHFAVIEREIFLGIKFEELVSEEWMSSTEDFDVRDWMRFLDDRRRKVELRGKAKISVLSAARARFNLVANFVVSEIALTNPHDRVYVVSKFVRIAWKAYTHNNFATLVAIISGLSNDWVRKAMKRSWSRVGIWEIRVFEDLKAFCTSEEDFRYIRRAIAAIVDAKPLTASSQDNAVTTSTGPTDGLSSGNKSKSTADGKVVVPSSCVPFIGVYLSQLHRFSRLPDLIDPSAPTETVDTDPDTGNFKAPAHPEVFCDLRPLPASMQIEPLINVQKQRKIAGVIKALVAGQHLANKVEVDVDKKLLSRCLKLSALDFDELQRIFGVYSDY</sequence>
<dbReference type="EMBL" id="SGPK01000187">
    <property type="protein sequence ID" value="THH06581.1"/>
    <property type="molecule type" value="Genomic_DNA"/>
</dbReference>
<feature type="compositionally biased region" description="Basic and acidic residues" evidence="3">
    <location>
        <begin position="567"/>
        <end position="583"/>
    </location>
</feature>
<organism evidence="6 7">
    <name type="scientific">Phellinidium pouzarii</name>
    <dbReference type="NCBI Taxonomy" id="167371"/>
    <lineage>
        <taxon>Eukaryota</taxon>
        <taxon>Fungi</taxon>
        <taxon>Dikarya</taxon>
        <taxon>Basidiomycota</taxon>
        <taxon>Agaricomycotina</taxon>
        <taxon>Agaricomycetes</taxon>
        <taxon>Hymenochaetales</taxon>
        <taxon>Hymenochaetaceae</taxon>
        <taxon>Phellinidium</taxon>
    </lineage>
</organism>
<dbReference type="InterPro" id="IPR023578">
    <property type="entry name" value="Ras_GEF_dom_sf"/>
</dbReference>
<comment type="caution">
    <text evidence="6">The sequence shown here is derived from an EMBL/GenBank/DDBJ whole genome shotgun (WGS) entry which is preliminary data.</text>
</comment>
<feature type="region of interest" description="Disordered" evidence="3">
    <location>
        <begin position="797"/>
        <end position="818"/>
    </location>
</feature>
<feature type="compositionally biased region" description="Low complexity" evidence="3">
    <location>
        <begin position="942"/>
        <end position="961"/>
    </location>
</feature>
<dbReference type="PANTHER" id="PTHR23113">
    <property type="entry name" value="GUANINE NUCLEOTIDE EXCHANGE FACTOR"/>
    <property type="match status" value="1"/>
</dbReference>
<evidence type="ECO:0000313" key="7">
    <source>
        <dbReference type="Proteomes" id="UP000308199"/>
    </source>
</evidence>
<dbReference type="SMART" id="SM00147">
    <property type="entry name" value="RasGEF"/>
    <property type="match status" value="1"/>
</dbReference>
<feature type="region of interest" description="Disordered" evidence="3">
    <location>
        <begin position="1305"/>
        <end position="1334"/>
    </location>
</feature>
<feature type="compositionally biased region" description="Low complexity" evidence="3">
    <location>
        <begin position="1066"/>
        <end position="1076"/>
    </location>
</feature>
<feature type="region of interest" description="Disordered" evidence="3">
    <location>
        <begin position="1528"/>
        <end position="1554"/>
    </location>
</feature>
<feature type="region of interest" description="Disordered" evidence="3">
    <location>
        <begin position="332"/>
        <end position="362"/>
    </location>
</feature>
<feature type="compositionally biased region" description="Low complexity" evidence="3">
    <location>
        <begin position="240"/>
        <end position="251"/>
    </location>
</feature>
<keyword evidence="1 2" id="KW-0344">Guanine-nucleotide releasing factor</keyword>
<dbReference type="OrthoDB" id="10254377at2759"/>
<dbReference type="PANTHER" id="PTHR23113:SF368">
    <property type="entry name" value="CELL DIVISION CONTROL PROTEIN 25"/>
    <property type="match status" value="1"/>
</dbReference>
<protein>
    <recommendedName>
        <fullName evidence="8">Ras GEF</fullName>
    </recommendedName>
</protein>
<evidence type="ECO:0000259" key="4">
    <source>
        <dbReference type="PROSITE" id="PS50009"/>
    </source>
</evidence>
<feature type="region of interest" description="Disordered" evidence="3">
    <location>
        <begin position="398"/>
        <end position="441"/>
    </location>
</feature>
<feature type="compositionally biased region" description="Low complexity" evidence="3">
    <location>
        <begin position="1025"/>
        <end position="1035"/>
    </location>
</feature>
<evidence type="ECO:0000256" key="1">
    <source>
        <dbReference type="ARBA" id="ARBA00022658"/>
    </source>
</evidence>
<reference evidence="6 7" key="1">
    <citation type="submission" date="2019-02" db="EMBL/GenBank/DDBJ databases">
        <title>Genome sequencing of the rare red list fungi Phellinidium pouzarii.</title>
        <authorList>
            <person name="Buettner E."/>
            <person name="Kellner H."/>
        </authorList>
    </citation>
    <scope>NUCLEOTIDE SEQUENCE [LARGE SCALE GENOMIC DNA]</scope>
    <source>
        <strain evidence="6 7">DSM 108285</strain>
    </source>
</reference>
<dbReference type="Gene3D" id="1.20.870.10">
    <property type="entry name" value="Son of sevenless (SoS) protein Chain: S domain 1"/>
    <property type="match status" value="1"/>
</dbReference>
<dbReference type="Proteomes" id="UP000308199">
    <property type="component" value="Unassembled WGS sequence"/>
</dbReference>
<dbReference type="InterPro" id="IPR036964">
    <property type="entry name" value="RASGEF_cat_dom_sf"/>
</dbReference>
<feature type="compositionally biased region" description="Basic residues" evidence="3">
    <location>
        <begin position="542"/>
        <end position="559"/>
    </location>
</feature>
<name>A0A4S4L6K3_9AGAM</name>
<dbReference type="GO" id="GO:0007265">
    <property type="term" value="P:Ras protein signal transduction"/>
    <property type="evidence" value="ECO:0007669"/>
    <property type="project" value="TreeGrafter"/>
</dbReference>
<dbReference type="Gene3D" id="1.10.840.10">
    <property type="entry name" value="Ras guanine-nucleotide exchange factors catalytic domain"/>
    <property type="match status" value="1"/>
</dbReference>
<gene>
    <name evidence="6" type="ORF">EW145_g3988</name>
</gene>
<dbReference type="PROSITE" id="PS50212">
    <property type="entry name" value="RASGEF_NTER"/>
    <property type="match status" value="1"/>
</dbReference>
<feature type="region of interest" description="Disordered" evidence="3">
    <location>
        <begin position="1065"/>
        <end position="1090"/>
    </location>
</feature>
<feature type="compositionally biased region" description="Polar residues" evidence="3">
    <location>
        <begin position="1265"/>
        <end position="1284"/>
    </location>
</feature>
<dbReference type="CDD" id="cd06224">
    <property type="entry name" value="REM"/>
    <property type="match status" value="1"/>
</dbReference>
<dbReference type="GO" id="GO:0005886">
    <property type="term" value="C:plasma membrane"/>
    <property type="evidence" value="ECO:0007669"/>
    <property type="project" value="TreeGrafter"/>
</dbReference>
<evidence type="ECO:0008006" key="8">
    <source>
        <dbReference type="Google" id="ProtNLM"/>
    </source>
</evidence>
<dbReference type="Pfam" id="PF00618">
    <property type="entry name" value="RasGEF_N"/>
    <property type="match status" value="1"/>
</dbReference>
<feature type="region of interest" description="Disordered" evidence="3">
    <location>
        <begin position="1192"/>
        <end position="1289"/>
    </location>
</feature>
<dbReference type="InterPro" id="IPR001895">
    <property type="entry name" value="RASGEF_cat_dom"/>
</dbReference>
<dbReference type="SUPFAM" id="SSF48366">
    <property type="entry name" value="Ras GEF"/>
    <property type="match status" value="1"/>
</dbReference>
<feature type="compositionally biased region" description="Low complexity" evidence="3">
    <location>
        <begin position="809"/>
        <end position="818"/>
    </location>
</feature>
<feature type="region of interest" description="Disordered" evidence="3">
    <location>
        <begin position="919"/>
        <end position="1035"/>
    </location>
</feature>
<feature type="domain" description="Ras-GEF" evidence="4">
    <location>
        <begin position="1351"/>
        <end position="1678"/>
    </location>
</feature>
<feature type="region of interest" description="Disordered" evidence="3">
    <location>
        <begin position="533"/>
        <end position="583"/>
    </location>
</feature>
<feature type="compositionally biased region" description="Polar residues" evidence="3">
    <location>
        <begin position="988"/>
        <end position="1000"/>
    </location>
</feature>
<dbReference type="Pfam" id="PF00617">
    <property type="entry name" value="RasGEF"/>
    <property type="match status" value="1"/>
</dbReference>
<evidence type="ECO:0000259" key="5">
    <source>
        <dbReference type="PROSITE" id="PS50212"/>
    </source>
</evidence>
<feature type="compositionally biased region" description="Polar residues" evidence="3">
    <location>
        <begin position="405"/>
        <end position="414"/>
    </location>
</feature>
<feature type="compositionally biased region" description="Low complexity" evidence="3">
    <location>
        <begin position="1235"/>
        <end position="1249"/>
    </location>
</feature>
<feature type="compositionally biased region" description="Acidic residues" evidence="3">
    <location>
        <begin position="1205"/>
        <end position="1217"/>
    </location>
</feature>
<dbReference type="PROSITE" id="PS50009">
    <property type="entry name" value="RASGEF_CAT"/>
    <property type="match status" value="1"/>
</dbReference>
<feature type="compositionally biased region" description="Polar residues" evidence="3">
    <location>
        <begin position="1528"/>
        <end position="1551"/>
    </location>
</feature>
<feature type="region of interest" description="Disordered" evidence="3">
    <location>
        <begin position="191"/>
        <end position="270"/>
    </location>
</feature>
<feature type="compositionally biased region" description="Low complexity" evidence="3">
    <location>
        <begin position="204"/>
        <end position="213"/>
    </location>
</feature>